<dbReference type="Pfam" id="PF13561">
    <property type="entry name" value="adh_short_C2"/>
    <property type="match status" value="1"/>
</dbReference>
<comment type="similarity">
    <text evidence="1">Belongs to the short-chain dehydrogenases/reductases (SDR) family.</text>
</comment>
<keyword evidence="4" id="KW-1185">Reference proteome</keyword>
<dbReference type="PRINTS" id="PR00080">
    <property type="entry name" value="SDRFAMILY"/>
</dbReference>
<dbReference type="Gene3D" id="3.40.50.720">
    <property type="entry name" value="NAD(P)-binding Rossmann-like Domain"/>
    <property type="match status" value="1"/>
</dbReference>
<evidence type="ECO:0000313" key="4">
    <source>
        <dbReference type="Proteomes" id="UP000051802"/>
    </source>
</evidence>
<dbReference type="STRING" id="676599.ARC20_12085"/>
<dbReference type="PANTHER" id="PTHR43639:SF1">
    <property type="entry name" value="SHORT-CHAIN DEHYDROGENASE_REDUCTASE FAMILY PROTEIN"/>
    <property type="match status" value="1"/>
</dbReference>
<evidence type="ECO:0000313" key="3">
    <source>
        <dbReference type="EMBL" id="KRG40970.1"/>
    </source>
</evidence>
<dbReference type="FunFam" id="3.40.50.720:FF:000084">
    <property type="entry name" value="Short-chain dehydrogenase reductase"/>
    <property type="match status" value="1"/>
</dbReference>
<dbReference type="PROSITE" id="PS00061">
    <property type="entry name" value="ADH_SHORT"/>
    <property type="match status" value="1"/>
</dbReference>
<reference evidence="3 4" key="1">
    <citation type="submission" date="2015-10" db="EMBL/GenBank/DDBJ databases">
        <title>Genome sequencing and analysis of members of genus Stenotrophomonas.</title>
        <authorList>
            <person name="Patil P.P."/>
            <person name="Midha S."/>
            <person name="Patil P.B."/>
        </authorList>
    </citation>
    <scope>NUCLEOTIDE SEQUENCE [LARGE SCALE GENOMIC DNA]</scope>
    <source>
        <strain evidence="3 4">JCM 16536</strain>
    </source>
</reference>
<evidence type="ECO:0000256" key="2">
    <source>
        <dbReference type="ARBA" id="ARBA00023002"/>
    </source>
</evidence>
<dbReference type="PANTHER" id="PTHR43639">
    <property type="entry name" value="OXIDOREDUCTASE, SHORT-CHAIN DEHYDROGENASE/REDUCTASE FAMILY (AFU_ORTHOLOGUE AFUA_5G02870)"/>
    <property type="match status" value="1"/>
</dbReference>
<dbReference type="SUPFAM" id="SSF51735">
    <property type="entry name" value="NAD(P)-binding Rossmann-fold domains"/>
    <property type="match status" value="1"/>
</dbReference>
<keyword evidence="2" id="KW-0560">Oxidoreductase</keyword>
<dbReference type="NCBIfam" id="NF006598">
    <property type="entry name" value="PRK09135.1"/>
    <property type="match status" value="1"/>
</dbReference>
<dbReference type="GO" id="GO:0016491">
    <property type="term" value="F:oxidoreductase activity"/>
    <property type="evidence" value="ECO:0007669"/>
    <property type="project" value="UniProtKB-KW"/>
</dbReference>
<dbReference type="InterPro" id="IPR020904">
    <property type="entry name" value="Sc_DH/Rdtase_CS"/>
</dbReference>
<dbReference type="InterPro" id="IPR002347">
    <property type="entry name" value="SDR_fam"/>
</dbReference>
<accession>A0A0R0AG90</accession>
<dbReference type="InterPro" id="IPR036291">
    <property type="entry name" value="NAD(P)-bd_dom_sf"/>
</dbReference>
<dbReference type="OrthoDB" id="9793499at2"/>
<proteinExistence type="inferred from homology"/>
<protein>
    <submittedName>
        <fullName evidence="3">Pteridine reductase</fullName>
    </submittedName>
</protein>
<sequence>MSETAKVALVTGGARRIGAAIVRRLHAAGYRVAVHAHASGPALEALSAELDAARPGSVLTLQADLRDASAVAGLVHDTLAAFGRLDALVNNASNFFPTPLEAATAAQWDELMAVNARAPFLLAQAAAPALRAGHGAIVNLVDAALAHPLPAHAAYTAAKGALAALTAALAVDLAPEVRVNAVAPGAILWPEVGKDAAAQAAAMARTPLARVGTPEEVAEAVRWLIEDAHYITGHTLPLDGGRLLG</sequence>
<comment type="caution">
    <text evidence="3">The sequence shown here is derived from an EMBL/GenBank/DDBJ whole genome shotgun (WGS) entry which is preliminary data.</text>
</comment>
<dbReference type="Proteomes" id="UP000051802">
    <property type="component" value="Unassembled WGS sequence"/>
</dbReference>
<dbReference type="PRINTS" id="PR00081">
    <property type="entry name" value="GDHRDH"/>
</dbReference>
<evidence type="ECO:0000256" key="1">
    <source>
        <dbReference type="ARBA" id="ARBA00006484"/>
    </source>
</evidence>
<name>A0A0R0AG90_9GAMM</name>
<gene>
    <name evidence="3" type="ORF">ARC20_12085</name>
</gene>
<organism evidence="3 4">
    <name type="scientific">Stenotrophomonas panacihumi</name>
    <dbReference type="NCBI Taxonomy" id="676599"/>
    <lineage>
        <taxon>Bacteria</taxon>
        <taxon>Pseudomonadati</taxon>
        <taxon>Pseudomonadota</taxon>
        <taxon>Gammaproteobacteria</taxon>
        <taxon>Lysobacterales</taxon>
        <taxon>Lysobacteraceae</taxon>
        <taxon>Stenotrophomonas</taxon>
    </lineage>
</organism>
<dbReference type="AlphaFoldDB" id="A0A0R0AG90"/>
<dbReference type="RefSeq" id="WP_057647359.1">
    <property type="nucleotide sequence ID" value="NZ_LLXU01000092.1"/>
</dbReference>
<dbReference type="EMBL" id="LLXU01000092">
    <property type="protein sequence ID" value="KRG40970.1"/>
    <property type="molecule type" value="Genomic_DNA"/>
</dbReference>